<dbReference type="PANTHER" id="PTHR30055:SF234">
    <property type="entry name" value="HTH-TYPE TRANSCRIPTIONAL REGULATOR BETI"/>
    <property type="match status" value="1"/>
</dbReference>
<dbReference type="Proteomes" id="UP000191135">
    <property type="component" value="Chromosome"/>
</dbReference>
<keyword evidence="3" id="KW-0804">Transcription</keyword>
<dbReference type="PRINTS" id="PR00455">
    <property type="entry name" value="HTHTETR"/>
</dbReference>
<dbReference type="eggNOG" id="COG1309">
    <property type="taxonomic scope" value="Bacteria"/>
</dbReference>
<evidence type="ECO:0000256" key="3">
    <source>
        <dbReference type="ARBA" id="ARBA00023163"/>
    </source>
</evidence>
<evidence type="ECO:0000259" key="6">
    <source>
        <dbReference type="PROSITE" id="PS50977"/>
    </source>
</evidence>
<dbReference type="FunFam" id="1.10.10.60:FF:000141">
    <property type="entry name" value="TetR family transcriptional regulator"/>
    <property type="match status" value="1"/>
</dbReference>
<dbReference type="Pfam" id="PF14246">
    <property type="entry name" value="TetR_C_7"/>
    <property type="match status" value="1"/>
</dbReference>
<dbReference type="GO" id="GO:0000976">
    <property type="term" value="F:transcription cis-regulatory region binding"/>
    <property type="evidence" value="ECO:0007669"/>
    <property type="project" value="TreeGrafter"/>
</dbReference>
<gene>
    <name evidence="7" type="primary">acrR_1</name>
    <name evidence="7" type="ORF">Mame_02878</name>
</gene>
<sequence length="228" mass="24861">MKRKNVMSQKPDRSDTVTEQRPPRARGGRPSKAEAAKLERHILETAANLFATQGFAATSMEQIASACGAGKDTIYRRYPSKTALFSALMAGLQAEVLAELEAALQLDGPALDRLRQYARAILAVNLRPQLVALNRVVLSEPSALGKRKPEAGDPIMQRLTGLVEEAQNDSAIAAGDGAFLATQLLYATSIRPLMSRLLGETDFEENAAQDDYFCRAWDLFLNGARRQG</sequence>
<dbReference type="GO" id="GO:0003700">
    <property type="term" value="F:DNA-binding transcription factor activity"/>
    <property type="evidence" value="ECO:0007669"/>
    <property type="project" value="TreeGrafter"/>
</dbReference>
<feature type="compositionally biased region" description="Basic and acidic residues" evidence="5">
    <location>
        <begin position="10"/>
        <end position="22"/>
    </location>
</feature>
<dbReference type="PANTHER" id="PTHR30055">
    <property type="entry name" value="HTH-TYPE TRANSCRIPTIONAL REGULATOR RUTR"/>
    <property type="match status" value="1"/>
</dbReference>
<dbReference type="EMBL" id="CP020330">
    <property type="protein sequence ID" value="AQZ52201.1"/>
    <property type="molecule type" value="Genomic_DNA"/>
</dbReference>
<dbReference type="AlphaFoldDB" id="A0A1U9Z3D4"/>
<feature type="domain" description="HTH tetR-type" evidence="6">
    <location>
        <begin position="36"/>
        <end position="96"/>
    </location>
</feature>
<evidence type="ECO:0000313" key="7">
    <source>
        <dbReference type="EMBL" id="AQZ52201.1"/>
    </source>
</evidence>
<evidence type="ECO:0000256" key="2">
    <source>
        <dbReference type="ARBA" id="ARBA00023125"/>
    </source>
</evidence>
<keyword evidence="8" id="KW-1185">Reference proteome</keyword>
<organism evidence="7 8">
    <name type="scientific">Martelella mediterranea DSM 17316</name>
    <dbReference type="NCBI Taxonomy" id="1122214"/>
    <lineage>
        <taxon>Bacteria</taxon>
        <taxon>Pseudomonadati</taxon>
        <taxon>Pseudomonadota</taxon>
        <taxon>Alphaproteobacteria</taxon>
        <taxon>Hyphomicrobiales</taxon>
        <taxon>Aurantimonadaceae</taxon>
        <taxon>Martelella</taxon>
    </lineage>
</organism>
<dbReference type="KEGG" id="mmed:Mame_02878"/>
<dbReference type="STRING" id="1122214.Mame_02878"/>
<reference evidence="7 8" key="1">
    <citation type="submission" date="2017-03" db="EMBL/GenBank/DDBJ databases">
        <title>Foreign affairs: Plasmid Transfer between Roseobacters and Rhizobia.</title>
        <authorList>
            <person name="Bartling P."/>
            <person name="Bunk B."/>
            <person name="Overmann J."/>
            <person name="Brinkmann H."/>
            <person name="Petersen J."/>
        </authorList>
    </citation>
    <scope>NUCLEOTIDE SEQUENCE [LARGE SCALE GENOMIC DNA]</scope>
    <source>
        <strain evidence="7 8">MACL11</strain>
    </source>
</reference>
<feature type="region of interest" description="Disordered" evidence="5">
    <location>
        <begin position="1"/>
        <end position="34"/>
    </location>
</feature>
<keyword evidence="2 4" id="KW-0238">DNA-binding</keyword>
<dbReference type="InterPro" id="IPR039536">
    <property type="entry name" value="TetR_C_Proteobacteria"/>
</dbReference>
<feature type="DNA-binding region" description="H-T-H motif" evidence="4">
    <location>
        <begin position="59"/>
        <end position="78"/>
    </location>
</feature>
<evidence type="ECO:0000256" key="4">
    <source>
        <dbReference type="PROSITE-ProRule" id="PRU00335"/>
    </source>
</evidence>
<dbReference type="Pfam" id="PF00440">
    <property type="entry name" value="TetR_N"/>
    <property type="match status" value="1"/>
</dbReference>
<dbReference type="SUPFAM" id="SSF46689">
    <property type="entry name" value="Homeodomain-like"/>
    <property type="match status" value="1"/>
</dbReference>
<dbReference type="InterPro" id="IPR001647">
    <property type="entry name" value="HTH_TetR"/>
</dbReference>
<accession>A0A1U9Z3D4</accession>
<proteinExistence type="predicted"/>
<name>A0A1U9Z3D4_9HYPH</name>
<protein>
    <submittedName>
        <fullName evidence="7">Putative acrAB operon repressor</fullName>
    </submittedName>
</protein>
<dbReference type="InterPro" id="IPR050109">
    <property type="entry name" value="HTH-type_TetR-like_transc_reg"/>
</dbReference>
<keyword evidence="1" id="KW-0805">Transcription regulation</keyword>
<evidence type="ECO:0000256" key="1">
    <source>
        <dbReference type="ARBA" id="ARBA00023015"/>
    </source>
</evidence>
<dbReference type="InterPro" id="IPR009057">
    <property type="entry name" value="Homeodomain-like_sf"/>
</dbReference>
<evidence type="ECO:0000256" key="5">
    <source>
        <dbReference type="SAM" id="MobiDB-lite"/>
    </source>
</evidence>
<evidence type="ECO:0000313" key="8">
    <source>
        <dbReference type="Proteomes" id="UP000191135"/>
    </source>
</evidence>
<dbReference type="PROSITE" id="PS50977">
    <property type="entry name" value="HTH_TETR_2"/>
    <property type="match status" value="1"/>
</dbReference>
<dbReference type="Gene3D" id="1.10.357.10">
    <property type="entry name" value="Tetracycline Repressor, domain 2"/>
    <property type="match status" value="1"/>
</dbReference>